<organism evidence="1 2">
    <name type="scientific">Thalassotalea marina</name>
    <dbReference type="NCBI Taxonomy" id="1673741"/>
    <lineage>
        <taxon>Bacteria</taxon>
        <taxon>Pseudomonadati</taxon>
        <taxon>Pseudomonadota</taxon>
        <taxon>Gammaproteobacteria</taxon>
        <taxon>Alteromonadales</taxon>
        <taxon>Colwelliaceae</taxon>
        <taxon>Thalassotalea</taxon>
    </lineage>
</organism>
<proteinExistence type="predicted"/>
<dbReference type="EMBL" id="BNCK01000016">
    <property type="protein sequence ID" value="GHG07727.1"/>
    <property type="molecule type" value="Genomic_DNA"/>
</dbReference>
<reference evidence="1" key="1">
    <citation type="journal article" date="2014" name="Int. J. Syst. Evol. Microbiol.">
        <title>Complete genome sequence of Corynebacterium casei LMG S-19264T (=DSM 44701T), isolated from a smear-ripened cheese.</title>
        <authorList>
            <consortium name="US DOE Joint Genome Institute (JGI-PGF)"/>
            <person name="Walter F."/>
            <person name="Albersmeier A."/>
            <person name="Kalinowski J."/>
            <person name="Ruckert C."/>
        </authorList>
    </citation>
    <scope>NUCLEOTIDE SEQUENCE</scope>
    <source>
        <strain evidence="1">KCTC 42731</strain>
    </source>
</reference>
<reference evidence="1" key="2">
    <citation type="submission" date="2020-09" db="EMBL/GenBank/DDBJ databases">
        <authorList>
            <person name="Sun Q."/>
            <person name="Kim S."/>
        </authorList>
    </citation>
    <scope>NUCLEOTIDE SEQUENCE</scope>
    <source>
        <strain evidence="1">KCTC 42731</strain>
    </source>
</reference>
<accession>A0A919ENT4</accession>
<evidence type="ECO:0000313" key="1">
    <source>
        <dbReference type="EMBL" id="GHG07727.1"/>
    </source>
</evidence>
<sequence length="64" mass="7518">MDDKKAALAKIDAWQVQAKHKRQRIENIIETKRAETKKWALHIKTTSRLPNKTLLQQVYLPPLL</sequence>
<gene>
    <name evidence="1" type="ORF">GCM10017161_41760</name>
</gene>
<name>A0A919ENT4_9GAMM</name>
<keyword evidence="2" id="KW-1185">Reference proteome</keyword>
<protein>
    <submittedName>
        <fullName evidence="1">Uncharacterized protein</fullName>
    </submittedName>
</protein>
<dbReference type="AlphaFoldDB" id="A0A919ENT4"/>
<dbReference type="Proteomes" id="UP000623842">
    <property type="component" value="Unassembled WGS sequence"/>
</dbReference>
<evidence type="ECO:0000313" key="2">
    <source>
        <dbReference type="Proteomes" id="UP000623842"/>
    </source>
</evidence>
<comment type="caution">
    <text evidence="1">The sequence shown here is derived from an EMBL/GenBank/DDBJ whole genome shotgun (WGS) entry which is preliminary data.</text>
</comment>